<evidence type="ECO:0000256" key="2">
    <source>
        <dbReference type="ARBA" id="ARBA00001946"/>
    </source>
</evidence>
<dbReference type="InterPro" id="IPR013815">
    <property type="entry name" value="ATP_grasp_subdomain_1"/>
</dbReference>
<name>A0A284VM08_9EURY</name>
<dbReference type="NCBIfam" id="TIGR00877">
    <property type="entry name" value="purD"/>
    <property type="match status" value="1"/>
</dbReference>
<reference evidence="17" key="1">
    <citation type="submission" date="2017-06" db="EMBL/GenBank/DDBJ databases">
        <authorList>
            <person name="Cremers G."/>
        </authorList>
    </citation>
    <scope>NUCLEOTIDE SEQUENCE [LARGE SCALE GENOMIC DNA]</scope>
</reference>
<accession>A0A284VM08</accession>
<dbReference type="SMART" id="SM01209">
    <property type="entry name" value="GARS_A"/>
    <property type="match status" value="1"/>
</dbReference>
<dbReference type="InterPro" id="IPR020562">
    <property type="entry name" value="PRibGlycinamide_synth_N"/>
</dbReference>
<dbReference type="GO" id="GO:0006189">
    <property type="term" value="P:'de novo' IMP biosynthetic process"/>
    <property type="evidence" value="ECO:0007669"/>
    <property type="project" value="UniProtKB-UniPathway"/>
</dbReference>
<dbReference type="InterPro" id="IPR020561">
    <property type="entry name" value="PRibGlycinamid_synth_ATP-grasp"/>
</dbReference>
<evidence type="ECO:0000256" key="8">
    <source>
        <dbReference type="ARBA" id="ARBA00022840"/>
    </source>
</evidence>
<dbReference type="Proteomes" id="UP000218615">
    <property type="component" value="Unassembled WGS sequence"/>
</dbReference>
<keyword evidence="8 14" id="KW-0067">ATP-binding</keyword>
<dbReference type="EC" id="6.3.4.13" evidence="4"/>
<dbReference type="Gene3D" id="3.40.50.20">
    <property type="match status" value="1"/>
</dbReference>
<dbReference type="GO" id="GO:0046872">
    <property type="term" value="F:metal ion binding"/>
    <property type="evidence" value="ECO:0007669"/>
    <property type="project" value="InterPro"/>
</dbReference>
<sequence>MTGAVKRVLVVGSWAKEQITIENIKKDTDIKVFSYMDTKNPGIITLANGYRIGSLYDIKNILNYAKEKKIELVVITTAGPLSAGLVNVLEKEEILVFGPNKQAAGLEFDKAFTRELMKKYLINAIPEFKVFDDVDKAIDFAGILNWNVAVKPVGLTDGLGVRVFGDQLKTKEDVMNYIKEIYSKKISGSSRVLIEKKLEGVEFTLQCLVNGDLIIPTPAVQDFKKLLPGETGPNTASMGSYSDTGYLLPFMEQEDYDEAIKIIKKTLEAFQLETGKRCSGFLYGQFMITDDGVKLIEYNFRPGDPEWMNTVYPMKNNLLDLIISLMNGNKKKLEFENTATVCKYIVPRDYPRRLNQTLNVILDENRIRKKGVAIYYSSGLDGQGNLNVGTERGIAFLAKSSTIFEAHKKVEEAISSVKGDFYYRSDIGTEELIKSKINYVNRLKHCK</sequence>
<evidence type="ECO:0000256" key="6">
    <source>
        <dbReference type="ARBA" id="ARBA00022741"/>
    </source>
</evidence>
<dbReference type="InterPro" id="IPR016185">
    <property type="entry name" value="PreATP-grasp_dom_sf"/>
</dbReference>
<evidence type="ECO:0000256" key="1">
    <source>
        <dbReference type="ARBA" id="ARBA00001936"/>
    </source>
</evidence>
<feature type="domain" description="ATP-grasp" evidence="15">
    <location>
        <begin position="114"/>
        <end position="327"/>
    </location>
</feature>
<evidence type="ECO:0000256" key="4">
    <source>
        <dbReference type="ARBA" id="ARBA00013255"/>
    </source>
</evidence>
<dbReference type="InterPro" id="IPR000115">
    <property type="entry name" value="PRibGlycinamide_synth"/>
</dbReference>
<evidence type="ECO:0000256" key="9">
    <source>
        <dbReference type="ARBA" id="ARBA00022842"/>
    </source>
</evidence>
<dbReference type="InterPro" id="IPR011761">
    <property type="entry name" value="ATP-grasp"/>
</dbReference>
<evidence type="ECO:0000256" key="12">
    <source>
        <dbReference type="ARBA" id="ARBA00042242"/>
    </source>
</evidence>
<dbReference type="Gene3D" id="3.30.1490.20">
    <property type="entry name" value="ATP-grasp fold, A domain"/>
    <property type="match status" value="1"/>
</dbReference>
<dbReference type="InterPro" id="IPR020560">
    <property type="entry name" value="PRibGlycinamide_synth_C-dom"/>
</dbReference>
<dbReference type="UniPathway" id="UPA00074">
    <property type="reaction ID" value="UER00125"/>
</dbReference>
<protein>
    <recommendedName>
        <fullName evidence="4">phosphoribosylamine--glycine ligase</fullName>
        <ecNumber evidence="4">6.3.4.13</ecNumber>
    </recommendedName>
    <alternativeName>
        <fullName evidence="12">Glycinamide ribonucleotide synthetase</fullName>
    </alternativeName>
    <alternativeName>
        <fullName evidence="13">Phosphoribosylglycinamide synthetase</fullName>
    </alternativeName>
</protein>
<dbReference type="InterPro" id="IPR037123">
    <property type="entry name" value="PRibGlycinamide_synth_C_sf"/>
</dbReference>
<dbReference type="PANTHER" id="PTHR43472:SF1">
    <property type="entry name" value="PHOSPHORIBOSYLAMINE--GLYCINE LIGASE, CHLOROPLASTIC"/>
    <property type="match status" value="1"/>
</dbReference>
<keyword evidence="7" id="KW-0658">Purine biosynthesis</keyword>
<evidence type="ECO:0000256" key="10">
    <source>
        <dbReference type="ARBA" id="ARBA00023211"/>
    </source>
</evidence>
<comment type="cofactor">
    <cofactor evidence="1">
        <name>Mn(2+)</name>
        <dbReference type="ChEBI" id="CHEBI:29035"/>
    </cofactor>
</comment>
<evidence type="ECO:0000256" key="5">
    <source>
        <dbReference type="ARBA" id="ARBA00022598"/>
    </source>
</evidence>
<keyword evidence="10" id="KW-0464">Manganese</keyword>
<evidence type="ECO:0000313" key="16">
    <source>
        <dbReference type="EMBL" id="SNQ60249.1"/>
    </source>
</evidence>
<gene>
    <name evidence="16" type="primary">purD</name>
    <name evidence="16" type="ORF">MNV_1720008</name>
</gene>
<evidence type="ECO:0000256" key="13">
    <source>
        <dbReference type="ARBA" id="ARBA00042864"/>
    </source>
</evidence>
<keyword evidence="17" id="KW-1185">Reference proteome</keyword>
<keyword evidence="6 14" id="KW-0547">Nucleotide-binding</keyword>
<comment type="pathway">
    <text evidence="3">Purine metabolism; IMP biosynthesis via de novo pathway; N(1)-(5-phospho-D-ribosyl)glycinamide from 5-phospho-alpha-D-ribose 1-diphosphate: step 2/2.</text>
</comment>
<dbReference type="SUPFAM" id="SSF56059">
    <property type="entry name" value="Glutathione synthetase ATP-binding domain-like"/>
    <property type="match status" value="1"/>
</dbReference>
<dbReference type="RefSeq" id="WP_096204527.1">
    <property type="nucleotide sequence ID" value="NZ_FZMP01000082.1"/>
</dbReference>
<dbReference type="GO" id="GO:0005524">
    <property type="term" value="F:ATP binding"/>
    <property type="evidence" value="ECO:0007669"/>
    <property type="project" value="UniProtKB-UniRule"/>
</dbReference>
<dbReference type="Gene3D" id="3.30.470.20">
    <property type="entry name" value="ATP-grasp fold, B domain"/>
    <property type="match status" value="1"/>
</dbReference>
<dbReference type="AlphaFoldDB" id="A0A284VM08"/>
<evidence type="ECO:0000259" key="15">
    <source>
        <dbReference type="PROSITE" id="PS50975"/>
    </source>
</evidence>
<organism evidence="16 17">
    <name type="scientific">Candidatus Methanoperedens nitratireducens</name>
    <dbReference type="NCBI Taxonomy" id="1392998"/>
    <lineage>
        <taxon>Archaea</taxon>
        <taxon>Methanobacteriati</taxon>
        <taxon>Methanobacteriota</taxon>
        <taxon>Stenosarchaea group</taxon>
        <taxon>Methanomicrobia</taxon>
        <taxon>Methanosarcinales</taxon>
        <taxon>ANME-2 cluster</taxon>
        <taxon>Candidatus Methanoperedentaceae</taxon>
        <taxon>Candidatus Methanoperedens</taxon>
    </lineage>
</organism>
<dbReference type="GO" id="GO:0009113">
    <property type="term" value="P:purine nucleobase biosynthetic process"/>
    <property type="evidence" value="ECO:0007669"/>
    <property type="project" value="InterPro"/>
</dbReference>
<keyword evidence="5 16" id="KW-0436">Ligase</keyword>
<evidence type="ECO:0000313" key="17">
    <source>
        <dbReference type="Proteomes" id="UP000218615"/>
    </source>
</evidence>
<dbReference type="OrthoDB" id="146558at2157"/>
<evidence type="ECO:0000256" key="3">
    <source>
        <dbReference type="ARBA" id="ARBA00005174"/>
    </source>
</evidence>
<dbReference type="PANTHER" id="PTHR43472">
    <property type="entry name" value="PHOSPHORIBOSYLAMINE--GLYCINE LIGASE"/>
    <property type="match status" value="1"/>
</dbReference>
<dbReference type="Gene3D" id="3.90.600.10">
    <property type="entry name" value="Phosphoribosylglycinamide synthetase, C-terminal domain"/>
    <property type="match status" value="1"/>
</dbReference>
<proteinExistence type="inferred from homology"/>
<dbReference type="PROSITE" id="PS50975">
    <property type="entry name" value="ATP_GRASP"/>
    <property type="match status" value="1"/>
</dbReference>
<dbReference type="SMART" id="SM01210">
    <property type="entry name" value="GARS_C"/>
    <property type="match status" value="1"/>
</dbReference>
<comment type="similarity">
    <text evidence="11">Belongs to the GARS family.</text>
</comment>
<dbReference type="InterPro" id="IPR011054">
    <property type="entry name" value="Rudment_hybrid_motif"/>
</dbReference>
<dbReference type="SUPFAM" id="SSF51246">
    <property type="entry name" value="Rudiment single hybrid motif"/>
    <property type="match status" value="1"/>
</dbReference>
<dbReference type="GO" id="GO:0004637">
    <property type="term" value="F:phosphoribosylamine-glycine ligase activity"/>
    <property type="evidence" value="ECO:0007669"/>
    <property type="project" value="UniProtKB-EC"/>
</dbReference>
<evidence type="ECO:0000256" key="14">
    <source>
        <dbReference type="PROSITE-ProRule" id="PRU00409"/>
    </source>
</evidence>
<dbReference type="EMBL" id="FZMP01000082">
    <property type="protein sequence ID" value="SNQ60249.1"/>
    <property type="molecule type" value="Genomic_DNA"/>
</dbReference>
<keyword evidence="9" id="KW-0460">Magnesium</keyword>
<dbReference type="SUPFAM" id="SSF52440">
    <property type="entry name" value="PreATP-grasp domain"/>
    <property type="match status" value="1"/>
</dbReference>
<evidence type="ECO:0000256" key="11">
    <source>
        <dbReference type="ARBA" id="ARBA00038345"/>
    </source>
</evidence>
<comment type="cofactor">
    <cofactor evidence="2">
        <name>Mg(2+)</name>
        <dbReference type="ChEBI" id="CHEBI:18420"/>
    </cofactor>
</comment>
<dbReference type="Pfam" id="PF01071">
    <property type="entry name" value="GARS_A"/>
    <property type="match status" value="1"/>
</dbReference>
<evidence type="ECO:0000256" key="7">
    <source>
        <dbReference type="ARBA" id="ARBA00022755"/>
    </source>
</evidence>
<dbReference type="Pfam" id="PF02844">
    <property type="entry name" value="GARS_N"/>
    <property type="match status" value="1"/>
</dbReference>